<feature type="domain" description="Calcineurin-like phosphoesterase" evidence="9">
    <location>
        <begin position="27"/>
        <end position="242"/>
    </location>
</feature>
<dbReference type="FunFam" id="3.60.21.10:FF:000020">
    <property type="entry name" value="NT5E isoform 4"/>
    <property type="match status" value="1"/>
</dbReference>
<dbReference type="InterPro" id="IPR029052">
    <property type="entry name" value="Metallo-depent_PP-like"/>
</dbReference>
<dbReference type="GO" id="GO:0005886">
    <property type="term" value="C:plasma membrane"/>
    <property type="evidence" value="ECO:0007669"/>
    <property type="project" value="TreeGrafter"/>
</dbReference>
<evidence type="ECO:0000256" key="2">
    <source>
        <dbReference type="ARBA" id="ARBA00006654"/>
    </source>
</evidence>
<accession>A0A9J6G403</accession>
<organism evidence="11 12">
    <name type="scientific">Haemaphysalis longicornis</name>
    <name type="common">Bush tick</name>
    <dbReference type="NCBI Taxonomy" id="44386"/>
    <lineage>
        <taxon>Eukaryota</taxon>
        <taxon>Metazoa</taxon>
        <taxon>Ecdysozoa</taxon>
        <taxon>Arthropoda</taxon>
        <taxon>Chelicerata</taxon>
        <taxon>Arachnida</taxon>
        <taxon>Acari</taxon>
        <taxon>Parasitiformes</taxon>
        <taxon>Ixodida</taxon>
        <taxon>Ixodoidea</taxon>
        <taxon>Ixodidae</taxon>
        <taxon>Haemaphysalinae</taxon>
        <taxon>Haemaphysalis</taxon>
    </lineage>
</organism>
<dbReference type="OrthoDB" id="7722975at2759"/>
<feature type="signal peptide" evidence="8">
    <location>
        <begin position="1"/>
        <end position="17"/>
    </location>
</feature>
<feature type="chain" id="PRO_5039962221" description="5'-nucleotidase" evidence="8">
    <location>
        <begin position="18"/>
        <end position="583"/>
    </location>
</feature>
<dbReference type="InterPro" id="IPR004843">
    <property type="entry name" value="Calcineurin-like_PHP"/>
</dbReference>
<dbReference type="Pfam" id="PF00149">
    <property type="entry name" value="Metallophos"/>
    <property type="match status" value="1"/>
</dbReference>
<evidence type="ECO:0000256" key="3">
    <source>
        <dbReference type="ARBA" id="ARBA00012643"/>
    </source>
</evidence>
<dbReference type="InterPro" id="IPR006146">
    <property type="entry name" value="5'-Nucleotdase_CS"/>
</dbReference>
<dbReference type="Pfam" id="PF02872">
    <property type="entry name" value="5_nucleotid_C"/>
    <property type="match status" value="1"/>
</dbReference>
<dbReference type="PROSITE" id="PS51257">
    <property type="entry name" value="PROKAR_LIPOPROTEIN"/>
    <property type="match status" value="1"/>
</dbReference>
<evidence type="ECO:0000256" key="1">
    <source>
        <dbReference type="ARBA" id="ARBA00000815"/>
    </source>
</evidence>
<dbReference type="InterPro" id="IPR036907">
    <property type="entry name" value="5'-Nucleotdase_C_sf"/>
</dbReference>
<sequence length="583" mass="64635">MCAKVVFGILLLWSTASCPIFGEFTLTVLHTNDVHSHIEESSKHGGLCSGDREECVGGIARIVTKVNEIKKMYPDTIFVNAGDFFQGTAWYTVLKEALISEVMVKMGYDYACLGNHEFDNGPASLALFLEKVARSRLKIVSCNTDFSRSSKLRHIKLPKSVVANMHGTKVGIIGAVLEDTKFLSNPGSVRFMDDMKSIRREAAWLKRKGVKIIIAITHLGYSRDVELIRNITDLSLVVGGHSNTFLYSGTDHPPENEPAGPYPTTVLRGDGSTGLVVQAFWFGKFLGFLRITFDNSGKVSSWSGNPILIDSSVPDDPYMLSVLEPYRERVYNAMRIRVGSSRVNLEHAGDVCRLRECNLGNLLADSFFSYYANKMPRSAGVWSNVNAGIINGGTLRAPLPRTNKVTMGDILSATPFGQTVVVATMNGTALKRMMEISVSRYNQSAPTGAFLQLSACVHVFPSRETTEATTVHIDTATTVRFEEALWDLYNAPAPPRHSRIEKYMLSLANTAFFGEDSRLVGEFGPVYDDVYIHNVLCKRGNGTFLRHLKMAKLGVNIPDQASIHRDCKRRERNKGNRLIEDAW</sequence>
<evidence type="ECO:0000256" key="6">
    <source>
        <dbReference type="ARBA" id="ARBA00022741"/>
    </source>
</evidence>
<dbReference type="Proteomes" id="UP000821853">
    <property type="component" value="Chromosome 3"/>
</dbReference>
<dbReference type="EC" id="3.1.3.5" evidence="3"/>
<dbReference type="PRINTS" id="PR01607">
    <property type="entry name" value="APYRASEFAMLY"/>
</dbReference>
<dbReference type="Gene3D" id="3.60.21.10">
    <property type="match status" value="1"/>
</dbReference>
<dbReference type="OMA" id="AADYNPV"/>
<dbReference type="InterPro" id="IPR006179">
    <property type="entry name" value="5_nucleotidase/apyrase"/>
</dbReference>
<dbReference type="PROSITE" id="PS00786">
    <property type="entry name" value="5_NUCLEOTIDASE_2"/>
    <property type="match status" value="1"/>
</dbReference>
<evidence type="ECO:0000256" key="4">
    <source>
        <dbReference type="ARBA" id="ARBA00022723"/>
    </source>
</evidence>
<dbReference type="Gene3D" id="3.90.780.10">
    <property type="entry name" value="5'-Nucleotidase, C-terminal domain"/>
    <property type="match status" value="1"/>
</dbReference>
<dbReference type="GO" id="GO:0006196">
    <property type="term" value="P:AMP catabolic process"/>
    <property type="evidence" value="ECO:0007669"/>
    <property type="project" value="TreeGrafter"/>
</dbReference>
<evidence type="ECO:0000259" key="10">
    <source>
        <dbReference type="Pfam" id="PF02872"/>
    </source>
</evidence>
<dbReference type="GO" id="GO:0000166">
    <property type="term" value="F:nucleotide binding"/>
    <property type="evidence" value="ECO:0007669"/>
    <property type="project" value="UniProtKB-KW"/>
</dbReference>
<keyword evidence="6 8" id="KW-0547">Nucleotide-binding</keyword>
<dbReference type="EMBL" id="JABSTR010000005">
    <property type="protein sequence ID" value="KAH9370250.1"/>
    <property type="molecule type" value="Genomic_DNA"/>
</dbReference>
<proteinExistence type="inferred from homology"/>
<dbReference type="SUPFAM" id="SSF55816">
    <property type="entry name" value="5'-nucleotidase (syn. UDP-sugar hydrolase), C-terminal domain"/>
    <property type="match status" value="1"/>
</dbReference>
<keyword evidence="12" id="KW-1185">Reference proteome</keyword>
<comment type="catalytic activity">
    <reaction evidence="1">
        <text>a ribonucleoside 5'-phosphate + H2O = a ribonucleoside + phosphate</text>
        <dbReference type="Rhea" id="RHEA:12484"/>
        <dbReference type="ChEBI" id="CHEBI:15377"/>
        <dbReference type="ChEBI" id="CHEBI:18254"/>
        <dbReference type="ChEBI" id="CHEBI:43474"/>
        <dbReference type="ChEBI" id="CHEBI:58043"/>
        <dbReference type="EC" id="3.1.3.5"/>
    </reaction>
</comment>
<evidence type="ECO:0000313" key="11">
    <source>
        <dbReference type="EMBL" id="KAH9370250.1"/>
    </source>
</evidence>
<dbReference type="CDD" id="cd07409">
    <property type="entry name" value="MPP_CD73_N"/>
    <property type="match status" value="1"/>
</dbReference>
<dbReference type="InterPro" id="IPR008334">
    <property type="entry name" value="5'-Nucleotdase_C"/>
</dbReference>
<dbReference type="AlphaFoldDB" id="A0A9J6G403"/>
<evidence type="ECO:0000256" key="5">
    <source>
        <dbReference type="ARBA" id="ARBA00022729"/>
    </source>
</evidence>
<dbReference type="PANTHER" id="PTHR11575:SF24">
    <property type="entry name" value="5'-NUCLEOTIDASE"/>
    <property type="match status" value="1"/>
</dbReference>
<keyword evidence="7 8" id="KW-0378">Hydrolase</keyword>
<evidence type="ECO:0000256" key="7">
    <source>
        <dbReference type="ARBA" id="ARBA00022801"/>
    </source>
</evidence>
<comment type="caution">
    <text evidence="11">The sequence shown here is derived from an EMBL/GenBank/DDBJ whole genome shotgun (WGS) entry which is preliminary data.</text>
</comment>
<dbReference type="VEuPathDB" id="VectorBase:HLOH_059555"/>
<dbReference type="PROSITE" id="PS00785">
    <property type="entry name" value="5_NUCLEOTIDASE_1"/>
    <property type="match status" value="1"/>
</dbReference>
<gene>
    <name evidence="11" type="ORF">HPB48_007413</name>
</gene>
<dbReference type="SUPFAM" id="SSF56300">
    <property type="entry name" value="Metallo-dependent phosphatases"/>
    <property type="match status" value="1"/>
</dbReference>
<dbReference type="GO" id="GO:0008253">
    <property type="term" value="F:5'-nucleotidase activity"/>
    <property type="evidence" value="ECO:0007669"/>
    <property type="project" value="UniProtKB-EC"/>
</dbReference>
<evidence type="ECO:0000313" key="12">
    <source>
        <dbReference type="Proteomes" id="UP000821853"/>
    </source>
</evidence>
<dbReference type="GO" id="GO:0046872">
    <property type="term" value="F:metal ion binding"/>
    <property type="evidence" value="ECO:0007669"/>
    <property type="project" value="UniProtKB-KW"/>
</dbReference>
<keyword evidence="5 8" id="KW-0732">Signal</keyword>
<name>A0A9J6G403_HAELO</name>
<protein>
    <recommendedName>
        <fullName evidence="3">5'-nucleotidase</fullName>
        <ecNumber evidence="3">3.1.3.5</ecNumber>
    </recommendedName>
</protein>
<evidence type="ECO:0000259" key="9">
    <source>
        <dbReference type="Pfam" id="PF00149"/>
    </source>
</evidence>
<evidence type="ECO:0000256" key="8">
    <source>
        <dbReference type="RuleBase" id="RU362119"/>
    </source>
</evidence>
<keyword evidence="4" id="KW-0479">Metal-binding</keyword>
<feature type="domain" description="5'-Nucleotidase C-terminal" evidence="10">
    <location>
        <begin position="348"/>
        <end position="458"/>
    </location>
</feature>
<dbReference type="PANTHER" id="PTHR11575">
    <property type="entry name" value="5'-NUCLEOTIDASE-RELATED"/>
    <property type="match status" value="1"/>
</dbReference>
<reference evidence="11 12" key="1">
    <citation type="journal article" date="2020" name="Cell">
        <title>Large-Scale Comparative Analyses of Tick Genomes Elucidate Their Genetic Diversity and Vector Capacities.</title>
        <authorList>
            <consortium name="Tick Genome and Microbiome Consortium (TIGMIC)"/>
            <person name="Jia N."/>
            <person name="Wang J."/>
            <person name="Shi W."/>
            <person name="Du L."/>
            <person name="Sun Y."/>
            <person name="Zhan W."/>
            <person name="Jiang J.F."/>
            <person name="Wang Q."/>
            <person name="Zhang B."/>
            <person name="Ji P."/>
            <person name="Bell-Sakyi L."/>
            <person name="Cui X.M."/>
            <person name="Yuan T.T."/>
            <person name="Jiang B.G."/>
            <person name="Yang W.F."/>
            <person name="Lam T.T."/>
            <person name="Chang Q.C."/>
            <person name="Ding S.J."/>
            <person name="Wang X.J."/>
            <person name="Zhu J.G."/>
            <person name="Ruan X.D."/>
            <person name="Zhao L."/>
            <person name="Wei J.T."/>
            <person name="Ye R.Z."/>
            <person name="Que T.C."/>
            <person name="Du C.H."/>
            <person name="Zhou Y.H."/>
            <person name="Cheng J.X."/>
            <person name="Dai P.F."/>
            <person name="Guo W.B."/>
            <person name="Han X.H."/>
            <person name="Huang E.J."/>
            <person name="Li L.F."/>
            <person name="Wei W."/>
            <person name="Gao Y.C."/>
            <person name="Liu J.Z."/>
            <person name="Shao H.Z."/>
            <person name="Wang X."/>
            <person name="Wang C.C."/>
            <person name="Yang T.C."/>
            <person name="Huo Q.B."/>
            <person name="Li W."/>
            <person name="Chen H.Y."/>
            <person name="Chen S.E."/>
            <person name="Zhou L.G."/>
            <person name="Ni X.B."/>
            <person name="Tian J.H."/>
            <person name="Sheng Y."/>
            <person name="Liu T."/>
            <person name="Pan Y.S."/>
            <person name="Xia L.Y."/>
            <person name="Li J."/>
            <person name="Zhao F."/>
            <person name="Cao W.C."/>
        </authorList>
    </citation>
    <scope>NUCLEOTIDE SEQUENCE [LARGE SCALE GENOMIC DNA]</scope>
    <source>
        <strain evidence="11">HaeL-2018</strain>
    </source>
</reference>
<comment type="similarity">
    <text evidence="2 8">Belongs to the 5'-nucleotidase family.</text>
</comment>